<evidence type="ECO:0000313" key="3">
    <source>
        <dbReference type="EMBL" id="KAK6184613.1"/>
    </source>
</evidence>
<proteinExistence type="predicted"/>
<evidence type="ECO:0000259" key="2">
    <source>
        <dbReference type="PROSITE" id="PS50127"/>
    </source>
</evidence>
<dbReference type="SMART" id="SM00212">
    <property type="entry name" value="UBCc"/>
    <property type="match status" value="1"/>
</dbReference>
<dbReference type="Pfam" id="PF00179">
    <property type="entry name" value="UQ_con"/>
    <property type="match status" value="1"/>
</dbReference>
<evidence type="ECO:0000313" key="4">
    <source>
        <dbReference type="Proteomes" id="UP001347796"/>
    </source>
</evidence>
<comment type="caution">
    <text evidence="3">The sequence shown here is derived from an EMBL/GenBank/DDBJ whole genome shotgun (WGS) entry which is preliminary data.</text>
</comment>
<dbReference type="AlphaFoldDB" id="A0AAN8K3V9"/>
<dbReference type="PROSITE" id="PS50127">
    <property type="entry name" value="UBC_2"/>
    <property type="match status" value="1"/>
</dbReference>
<dbReference type="EMBL" id="JAZGQO010000006">
    <property type="protein sequence ID" value="KAK6184613.1"/>
    <property type="molecule type" value="Genomic_DNA"/>
</dbReference>
<gene>
    <name evidence="3" type="ORF">SNE40_007052</name>
</gene>
<accession>A0AAN8K3V9</accession>
<keyword evidence="4" id="KW-1185">Reference proteome</keyword>
<reference evidence="3 4" key="1">
    <citation type="submission" date="2024-01" db="EMBL/GenBank/DDBJ databases">
        <title>The genome of the rayed Mediterranean limpet Patella caerulea (Linnaeus, 1758).</title>
        <authorList>
            <person name="Anh-Thu Weber A."/>
            <person name="Halstead-Nussloch G."/>
        </authorList>
    </citation>
    <scope>NUCLEOTIDE SEQUENCE [LARGE SCALE GENOMIC DNA]</scope>
    <source>
        <strain evidence="3">AATW-2023a</strain>
        <tissue evidence="3">Whole specimen</tissue>
    </source>
</reference>
<feature type="domain" description="UBC core" evidence="2">
    <location>
        <begin position="8"/>
        <end position="140"/>
    </location>
</feature>
<name>A0AAN8K3V9_PATCE</name>
<organism evidence="3 4">
    <name type="scientific">Patella caerulea</name>
    <name type="common">Rayed Mediterranean limpet</name>
    <dbReference type="NCBI Taxonomy" id="87958"/>
    <lineage>
        <taxon>Eukaryota</taxon>
        <taxon>Metazoa</taxon>
        <taxon>Spiralia</taxon>
        <taxon>Lophotrochozoa</taxon>
        <taxon>Mollusca</taxon>
        <taxon>Gastropoda</taxon>
        <taxon>Patellogastropoda</taxon>
        <taxon>Patelloidea</taxon>
        <taxon>Patellidae</taxon>
        <taxon>Patella</taxon>
    </lineage>
</organism>
<protein>
    <recommendedName>
        <fullName evidence="2">UBC core domain-containing protein</fullName>
    </recommendedName>
</protein>
<dbReference type="FunFam" id="3.10.110.10:FF:000026">
    <property type="entry name" value="Ubiquitin-conjugating enzyme E2 variant"/>
    <property type="match status" value="1"/>
</dbReference>
<keyword evidence="1" id="KW-0833">Ubl conjugation pathway</keyword>
<evidence type="ECO:0000256" key="1">
    <source>
        <dbReference type="ARBA" id="ARBA00022786"/>
    </source>
</evidence>
<dbReference type="InterPro" id="IPR000608">
    <property type="entry name" value="UBC"/>
</dbReference>
<dbReference type="SUPFAM" id="SSF54495">
    <property type="entry name" value="UBC-like"/>
    <property type="match status" value="1"/>
</dbReference>
<dbReference type="InterPro" id="IPR016135">
    <property type="entry name" value="UBQ-conjugating_enzyme/RWD"/>
</dbReference>
<dbReference type="Gene3D" id="3.10.110.10">
    <property type="entry name" value="Ubiquitin Conjugating Enzyme"/>
    <property type="match status" value="1"/>
</dbReference>
<dbReference type="Proteomes" id="UP001347796">
    <property type="component" value="Unassembled WGS sequence"/>
</dbReference>
<dbReference type="PANTHER" id="PTHR24068">
    <property type="entry name" value="UBIQUITIN-CONJUGATING ENZYME E2"/>
    <property type="match status" value="1"/>
</dbReference>
<sequence>MACRTVVPRNFVLLDELEAGQKGTSDGTISWGLESDEDNTLTHWTGMIIGPPKTAFEGRIYQLKITCGAAYPEEAPIVRFCTKIHVNNVKESGLVDPKVLDRLKNWSRTNTIKDILQDIRSSMQQKENYKLAQPPENTCY</sequence>
<dbReference type="CDD" id="cd23807">
    <property type="entry name" value="UEV_UBE2V"/>
    <property type="match status" value="1"/>
</dbReference>